<proteinExistence type="predicted"/>
<evidence type="ECO:0000256" key="1">
    <source>
        <dbReference type="SAM" id="Phobius"/>
    </source>
</evidence>
<name>M1I1M4_9CREN</name>
<dbReference type="KEGG" id="sacn:SacN8_01085"/>
<accession>M1I1M4</accession>
<organism evidence="3">
    <name type="scientific">Sulfolobus acidocaldarius N8</name>
    <dbReference type="NCBI Taxonomy" id="1028566"/>
    <lineage>
        <taxon>Archaea</taxon>
        <taxon>Thermoproteota</taxon>
        <taxon>Thermoprotei</taxon>
        <taxon>Sulfolobales</taxon>
        <taxon>Sulfolobaceae</taxon>
        <taxon>Sulfolobus</taxon>
    </lineage>
</organism>
<dbReference type="PATRIC" id="fig|1028566.6.peg.217"/>
<protein>
    <submittedName>
        <fullName evidence="2">Uncharacterized protein</fullName>
    </submittedName>
</protein>
<dbReference type="HOGENOM" id="CLU_3323148_0_0_2"/>
<dbReference type="AlphaFoldDB" id="M1I1M4"/>
<feature type="transmembrane region" description="Helical" evidence="1">
    <location>
        <begin position="12"/>
        <end position="30"/>
    </location>
</feature>
<sequence length="38" mass="4378">MTENPIIVRARRISFILSLIYPLLGVYIGISDFLLLKE</sequence>
<dbReference type="Proteomes" id="UP000011281">
    <property type="component" value="Chromosome"/>
</dbReference>
<evidence type="ECO:0000313" key="2">
    <source>
        <dbReference type="EMBL" id="AGE70198.1"/>
    </source>
</evidence>
<reference evidence="2 3" key="1">
    <citation type="journal article" date="2012" name="ISME J.">
        <title>Genomic evidence of rapid, global-scale gene flow in a Sulfolobus species.</title>
        <authorList>
            <person name="Mao D."/>
            <person name="Grogan D."/>
        </authorList>
    </citation>
    <scope>NUCLEOTIDE SEQUENCE [LARGE SCALE GENOMIC DNA]</scope>
    <source>
        <strain evidence="2 3">N8</strain>
    </source>
</reference>
<evidence type="ECO:0000313" key="3">
    <source>
        <dbReference type="Proteomes" id="UP000011281"/>
    </source>
</evidence>
<dbReference type="EMBL" id="CP002817">
    <property type="protein sequence ID" value="AGE70198.1"/>
    <property type="molecule type" value="Genomic_DNA"/>
</dbReference>
<keyword evidence="1" id="KW-0472">Membrane</keyword>
<gene>
    <name evidence="2" type="ORF">SacN8_01085</name>
</gene>
<keyword evidence="1" id="KW-1133">Transmembrane helix</keyword>
<keyword evidence="1" id="KW-0812">Transmembrane</keyword>